<dbReference type="EMBL" id="JAPEVG010000063">
    <property type="protein sequence ID" value="KAJ8488409.1"/>
    <property type="molecule type" value="Genomic_DNA"/>
</dbReference>
<protein>
    <recommendedName>
        <fullName evidence="4">BTB domain-containing protein</fullName>
    </recommendedName>
</protein>
<accession>A0AAD7TXK9</accession>
<reference evidence="2" key="1">
    <citation type="submission" date="2022-11" db="EMBL/GenBank/DDBJ databases">
        <title>Genome Sequence of Cubamyces cubensis.</title>
        <authorList>
            <person name="Buettner E."/>
        </authorList>
    </citation>
    <scope>NUCLEOTIDE SEQUENCE</scope>
    <source>
        <strain evidence="2">MPL-01</strain>
    </source>
</reference>
<evidence type="ECO:0000313" key="2">
    <source>
        <dbReference type="EMBL" id="KAJ8488409.1"/>
    </source>
</evidence>
<evidence type="ECO:0000313" key="3">
    <source>
        <dbReference type="Proteomes" id="UP001215151"/>
    </source>
</evidence>
<dbReference type="InterPro" id="IPR011333">
    <property type="entry name" value="SKP1/BTB/POZ_sf"/>
</dbReference>
<comment type="caution">
    <text evidence="2">The sequence shown here is derived from an EMBL/GenBank/DDBJ whole genome shotgun (WGS) entry which is preliminary data.</text>
</comment>
<feature type="region of interest" description="Disordered" evidence="1">
    <location>
        <begin position="1"/>
        <end position="26"/>
    </location>
</feature>
<dbReference type="Proteomes" id="UP001215151">
    <property type="component" value="Unassembled WGS sequence"/>
</dbReference>
<name>A0AAD7TXK9_9APHY</name>
<organism evidence="2 3">
    <name type="scientific">Trametes cubensis</name>
    <dbReference type="NCBI Taxonomy" id="1111947"/>
    <lineage>
        <taxon>Eukaryota</taxon>
        <taxon>Fungi</taxon>
        <taxon>Dikarya</taxon>
        <taxon>Basidiomycota</taxon>
        <taxon>Agaricomycotina</taxon>
        <taxon>Agaricomycetes</taxon>
        <taxon>Polyporales</taxon>
        <taxon>Polyporaceae</taxon>
        <taxon>Trametes</taxon>
    </lineage>
</organism>
<evidence type="ECO:0000256" key="1">
    <source>
        <dbReference type="SAM" id="MobiDB-lite"/>
    </source>
</evidence>
<keyword evidence="3" id="KW-1185">Reference proteome</keyword>
<dbReference type="AlphaFoldDB" id="A0AAD7TXK9"/>
<feature type="compositionally biased region" description="Polar residues" evidence="1">
    <location>
        <begin position="13"/>
        <end position="24"/>
    </location>
</feature>
<gene>
    <name evidence="2" type="ORF">ONZ51_g3579</name>
</gene>
<dbReference type="CDD" id="cd18186">
    <property type="entry name" value="BTB_POZ_ZBTB_KLHL-like"/>
    <property type="match status" value="1"/>
</dbReference>
<sequence>MSDERPCKRLRTGNASEDSNTSALASPIPPLTAAQLKRDEEVWFPSGNIILVASDQVAFRVYQGILSRRSEVFRGLFELPPPPDTEKIDGCPVVHLPDDPLDLKYLLLVIFCRKNYFYRQDVVIPTAFPILSALIRMSHKYGVQDIYDTALSRLKKFYTSDFETWCDVEGRKHYVQTSPADALAVIEIAHITDNPSLMPSAYLICCSLDTIVRRKRSHDQVLDAPMVSELTPWDLQRVFTGKARLAQRRAAGILAVMQAAPCKDCAKADRCSMATLRTLQRIDVAEIESSMHDKHVFDPLSSWLWRRGLIAKLCGHCMKAVDAVEKKMKLETWCELPEIFDIYVPAEAWPVLTDVLVEDEGDEDEEFD</sequence>
<dbReference type="Gene3D" id="3.30.710.10">
    <property type="entry name" value="Potassium Channel Kv1.1, Chain A"/>
    <property type="match status" value="1"/>
</dbReference>
<evidence type="ECO:0008006" key="4">
    <source>
        <dbReference type="Google" id="ProtNLM"/>
    </source>
</evidence>
<proteinExistence type="predicted"/>